<dbReference type="GO" id="GO:0008713">
    <property type="term" value="F:ADP-heptose-lipopolysaccharide heptosyltransferase activity"/>
    <property type="evidence" value="ECO:0007669"/>
    <property type="project" value="TreeGrafter"/>
</dbReference>
<gene>
    <name evidence="3" type="ORF">SAMN05192543_105588</name>
</gene>
<dbReference type="GO" id="GO:0005829">
    <property type="term" value="C:cytosol"/>
    <property type="evidence" value="ECO:0007669"/>
    <property type="project" value="TreeGrafter"/>
</dbReference>
<organism evidence="3 4">
    <name type="scientific">Paraburkholderia megapolitana</name>
    <dbReference type="NCBI Taxonomy" id="420953"/>
    <lineage>
        <taxon>Bacteria</taxon>
        <taxon>Pseudomonadati</taxon>
        <taxon>Pseudomonadota</taxon>
        <taxon>Betaproteobacteria</taxon>
        <taxon>Burkholderiales</taxon>
        <taxon>Burkholderiaceae</taxon>
        <taxon>Paraburkholderia</taxon>
    </lineage>
</organism>
<dbReference type="Proteomes" id="UP000199548">
    <property type="component" value="Unassembled WGS sequence"/>
</dbReference>
<proteinExistence type="predicted"/>
<dbReference type="AlphaFoldDB" id="A0A1I3P0M2"/>
<evidence type="ECO:0000313" key="3">
    <source>
        <dbReference type="EMBL" id="SFJ15084.1"/>
    </source>
</evidence>
<dbReference type="InterPro" id="IPR002201">
    <property type="entry name" value="Glyco_trans_9"/>
</dbReference>
<dbReference type="STRING" id="420953.SAMN05192543_105588"/>
<accession>A0A1I3P0M2</accession>
<keyword evidence="1" id="KW-0328">Glycosyltransferase</keyword>
<dbReference type="PANTHER" id="PTHR30160">
    <property type="entry name" value="TETRAACYLDISACCHARIDE 4'-KINASE-RELATED"/>
    <property type="match status" value="1"/>
</dbReference>
<dbReference type="InterPro" id="IPR051199">
    <property type="entry name" value="LPS_LOS_Heptosyltrfase"/>
</dbReference>
<keyword evidence="2 3" id="KW-0808">Transferase</keyword>
<evidence type="ECO:0000256" key="1">
    <source>
        <dbReference type="ARBA" id="ARBA00022676"/>
    </source>
</evidence>
<evidence type="ECO:0000313" key="4">
    <source>
        <dbReference type="Proteomes" id="UP000199548"/>
    </source>
</evidence>
<keyword evidence="4" id="KW-1185">Reference proteome</keyword>
<evidence type="ECO:0000256" key="2">
    <source>
        <dbReference type="ARBA" id="ARBA00022679"/>
    </source>
</evidence>
<dbReference type="SUPFAM" id="SSF53756">
    <property type="entry name" value="UDP-Glycosyltransferase/glycogen phosphorylase"/>
    <property type="match status" value="1"/>
</dbReference>
<name>A0A1I3P0M2_9BURK</name>
<sequence length="321" mass="36415">MNARLEARMLARQHPSTEPRLHKSNLGRMAFSMSNAIGDTLISMIIVSNLLKNGIDIAVYGNPAYALRHWFPGVVVHRLPAEEDSANTFAAYDTVLQMQWNQPLVRLLDAHSRVRTLHDVEFGEHSGCMAERFADFCRNELDLDDVDLANGVVAPAGLLHRRHARRVVIHPEASTDDKRWPAARFVKLARRLQRKGYEPHFVIAEHERARWKDIDMSGVPAPVFADLGTLAAWVYESGYFIGNDSGIGHLASNLDIPAVSLFRRRGVSARWRPAWGAVEIILPWQWVPTSRLKERLWKETLTCSRVLSAFVRMTRRYPAPA</sequence>
<protein>
    <submittedName>
        <fullName evidence="3">ADP-heptose:LPS heptosyltransferase</fullName>
    </submittedName>
</protein>
<dbReference type="GO" id="GO:0009244">
    <property type="term" value="P:lipopolysaccharide core region biosynthetic process"/>
    <property type="evidence" value="ECO:0007669"/>
    <property type="project" value="TreeGrafter"/>
</dbReference>
<dbReference type="PANTHER" id="PTHR30160:SF23">
    <property type="match status" value="1"/>
</dbReference>
<dbReference type="EMBL" id="FOQU01000005">
    <property type="protein sequence ID" value="SFJ15084.1"/>
    <property type="molecule type" value="Genomic_DNA"/>
</dbReference>
<reference evidence="3 4" key="1">
    <citation type="submission" date="2016-10" db="EMBL/GenBank/DDBJ databases">
        <authorList>
            <person name="de Groot N.N."/>
        </authorList>
    </citation>
    <scope>NUCLEOTIDE SEQUENCE [LARGE SCALE GENOMIC DNA]</scope>
    <source>
        <strain evidence="3 4">LMG 23650</strain>
    </source>
</reference>
<dbReference type="Pfam" id="PF01075">
    <property type="entry name" value="Glyco_transf_9"/>
    <property type="match status" value="1"/>
</dbReference>
<dbReference type="RefSeq" id="WP_245811535.1">
    <property type="nucleotide sequence ID" value="NZ_CP041745.1"/>
</dbReference>
<dbReference type="Gene3D" id="3.40.50.2000">
    <property type="entry name" value="Glycogen Phosphorylase B"/>
    <property type="match status" value="1"/>
</dbReference>